<keyword evidence="1" id="KW-0812">Transmembrane</keyword>
<keyword evidence="3" id="KW-1185">Reference proteome</keyword>
<dbReference type="AlphaFoldDB" id="A0A3S1CFQ8"/>
<evidence type="ECO:0000313" key="2">
    <source>
        <dbReference type="EMBL" id="RUS91498.1"/>
    </source>
</evidence>
<gene>
    <name evidence="2" type="ORF">EGW08_000719</name>
</gene>
<name>A0A3S1CFQ8_ELYCH</name>
<dbReference type="Gene3D" id="3.30.428.10">
    <property type="entry name" value="HIT-like"/>
    <property type="match status" value="1"/>
</dbReference>
<dbReference type="SUPFAM" id="SSF54197">
    <property type="entry name" value="HIT-like"/>
    <property type="match status" value="1"/>
</dbReference>
<dbReference type="EMBL" id="RQTK01000010">
    <property type="protein sequence ID" value="RUS91498.1"/>
    <property type="molecule type" value="Genomic_DNA"/>
</dbReference>
<dbReference type="PANTHER" id="PTHR34714:SF3">
    <property type="match status" value="1"/>
</dbReference>
<dbReference type="OrthoDB" id="5945460at2759"/>
<evidence type="ECO:0000256" key="1">
    <source>
        <dbReference type="SAM" id="Phobius"/>
    </source>
</evidence>
<sequence>MEPSAQARSLLRPVDEKGAHLVSKCWVKIMGLRWKVNWFILMGLVLCGVLFYVVTSPMIMNGGRNLKWKPMGLAGDSGEHSYSVWPAFSTESFLDSTFFKQRCAPDINYTMTNLVLVKKQWSTAEDVRCRRLYEKFVSIYTFEARNAPLKLPPKFMSKLKHWLGDSDELLKQAYNQEVIHVVSEYTREHTIFNSLRDKRPVLPPAESEEEYFQNLLAETAKDCDFCNYKQNTAEHVFGRLESKHSFTASNAFKLDTLHALVAPKKHDPLHWTLEEFLDLFDLVGTWLQKAHSFYPKARFPSLIWDVLPKCGASQVHPHLHVMLDPKRYHGQVEAWREGASDYFTDHGSNYFTDMVDIYSALNLTVTHGSAVAFPNLVPKRDHEVIVISRDADKDFYKLLFLVLRAFIDSFNVKCFSMGLALPALDAMEGKIPAYARIITRGYVTDIRTDMSSFELFMAASVNIDPYKTVQTIRQFITKTRLET</sequence>
<dbReference type="InterPro" id="IPR036265">
    <property type="entry name" value="HIT-like_sf"/>
</dbReference>
<evidence type="ECO:0000313" key="3">
    <source>
        <dbReference type="Proteomes" id="UP000271974"/>
    </source>
</evidence>
<accession>A0A3S1CFQ8</accession>
<protein>
    <recommendedName>
        <fullName evidence="4">HIT domain-containing protein</fullName>
    </recommendedName>
</protein>
<keyword evidence="1" id="KW-1133">Transmembrane helix</keyword>
<organism evidence="2 3">
    <name type="scientific">Elysia chlorotica</name>
    <name type="common">Eastern emerald elysia</name>
    <name type="synonym">Sea slug</name>
    <dbReference type="NCBI Taxonomy" id="188477"/>
    <lineage>
        <taxon>Eukaryota</taxon>
        <taxon>Metazoa</taxon>
        <taxon>Spiralia</taxon>
        <taxon>Lophotrochozoa</taxon>
        <taxon>Mollusca</taxon>
        <taxon>Gastropoda</taxon>
        <taxon>Heterobranchia</taxon>
        <taxon>Euthyneura</taxon>
        <taxon>Panpulmonata</taxon>
        <taxon>Sacoglossa</taxon>
        <taxon>Placobranchoidea</taxon>
        <taxon>Plakobranchidae</taxon>
        <taxon>Elysia</taxon>
    </lineage>
</organism>
<proteinExistence type="predicted"/>
<evidence type="ECO:0008006" key="4">
    <source>
        <dbReference type="Google" id="ProtNLM"/>
    </source>
</evidence>
<keyword evidence="1" id="KW-0472">Membrane</keyword>
<reference evidence="2 3" key="1">
    <citation type="submission" date="2019-01" db="EMBL/GenBank/DDBJ databases">
        <title>A draft genome assembly of the solar-powered sea slug Elysia chlorotica.</title>
        <authorList>
            <person name="Cai H."/>
            <person name="Li Q."/>
            <person name="Fang X."/>
            <person name="Li J."/>
            <person name="Curtis N.E."/>
            <person name="Altenburger A."/>
            <person name="Shibata T."/>
            <person name="Feng M."/>
            <person name="Maeda T."/>
            <person name="Schwartz J.A."/>
            <person name="Shigenobu S."/>
            <person name="Lundholm N."/>
            <person name="Nishiyama T."/>
            <person name="Yang H."/>
            <person name="Hasebe M."/>
            <person name="Li S."/>
            <person name="Pierce S.K."/>
            <person name="Wang J."/>
        </authorList>
    </citation>
    <scope>NUCLEOTIDE SEQUENCE [LARGE SCALE GENOMIC DNA]</scope>
    <source>
        <strain evidence="2">EC2010</strain>
        <tissue evidence="2">Whole organism of an adult</tissue>
    </source>
</reference>
<feature type="transmembrane region" description="Helical" evidence="1">
    <location>
        <begin position="38"/>
        <end position="59"/>
    </location>
</feature>
<dbReference type="Proteomes" id="UP000271974">
    <property type="component" value="Unassembled WGS sequence"/>
</dbReference>
<dbReference type="PANTHER" id="PTHR34714">
    <property type="entry name" value="EGF-LIKE DOMAIN-CONTAINING PROTEIN"/>
    <property type="match status" value="1"/>
</dbReference>
<comment type="caution">
    <text evidence="2">The sequence shown here is derived from an EMBL/GenBank/DDBJ whole genome shotgun (WGS) entry which is preliminary data.</text>
</comment>